<name>C3J898_POREA</name>
<evidence type="ECO:0000313" key="2">
    <source>
        <dbReference type="EMBL" id="EEN83603.1"/>
    </source>
</evidence>
<evidence type="ECO:0000256" key="1">
    <source>
        <dbReference type="SAM" id="MobiDB-lite"/>
    </source>
</evidence>
<gene>
    <name evidence="2" type="ORF">POREN0001_1342</name>
</gene>
<dbReference type="AlphaFoldDB" id="C3J898"/>
<reference evidence="2 3" key="1">
    <citation type="submission" date="2009-04" db="EMBL/GenBank/DDBJ databases">
        <authorList>
            <person name="Sebastian Y."/>
            <person name="Madupu R."/>
            <person name="Durkin A.S."/>
            <person name="Torralba M."/>
            <person name="Methe B."/>
            <person name="Sutton G.G."/>
            <person name="Strausberg R.L."/>
            <person name="Nelson K.E."/>
        </authorList>
    </citation>
    <scope>NUCLEOTIDE SEQUENCE [LARGE SCALE GENOMIC DNA]</scope>
    <source>
        <strain evidence="3">ATCC 35406 / BCRC 14492 / JCM 8526 / NCTC 13058 / HG 370</strain>
    </source>
</reference>
<protein>
    <submittedName>
        <fullName evidence="2">Uncharacterized protein</fullName>
    </submittedName>
</protein>
<dbReference type="Proteomes" id="UP000004295">
    <property type="component" value="Unassembled WGS sequence"/>
</dbReference>
<sequence length="45" mass="5403">MRRKANSIRRREREAPPREMFSPHLEEREALSKKKGYPSYLSKEG</sequence>
<feature type="region of interest" description="Disordered" evidence="1">
    <location>
        <begin position="1"/>
        <end position="45"/>
    </location>
</feature>
<keyword evidence="3" id="KW-1185">Reference proteome</keyword>
<proteinExistence type="predicted"/>
<evidence type="ECO:0000313" key="3">
    <source>
        <dbReference type="Proteomes" id="UP000004295"/>
    </source>
</evidence>
<organism evidence="2 3">
    <name type="scientific">Porphyromonas endodontalis (strain ATCC 35406 / DSM 24491 / JCM 8526 / CCUG 16442 / BCRC 14492 / NCTC 13058 / HG 370)</name>
    <name type="common">Bacteroides endodontalis</name>
    <dbReference type="NCBI Taxonomy" id="553175"/>
    <lineage>
        <taxon>Bacteria</taxon>
        <taxon>Pseudomonadati</taxon>
        <taxon>Bacteroidota</taxon>
        <taxon>Bacteroidia</taxon>
        <taxon>Bacteroidales</taxon>
        <taxon>Porphyromonadaceae</taxon>
        <taxon>Porphyromonas</taxon>
    </lineage>
</organism>
<accession>C3J898</accession>
<dbReference type="STRING" id="553175.POREN0001_1342"/>
<dbReference type="EMBL" id="ACNN01000005">
    <property type="protein sequence ID" value="EEN83603.1"/>
    <property type="molecule type" value="Genomic_DNA"/>
</dbReference>
<comment type="caution">
    <text evidence="2">The sequence shown here is derived from an EMBL/GenBank/DDBJ whole genome shotgun (WGS) entry which is preliminary data.</text>
</comment>